<keyword evidence="1" id="KW-0808">Transferase</keyword>
<dbReference type="Gene3D" id="2.102.10.10">
    <property type="entry name" value="Rieske [2Fe-2S] iron-sulphur domain"/>
    <property type="match status" value="1"/>
</dbReference>
<reference evidence="8 9" key="1">
    <citation type="submission" date="2016-06" db="EMBL/GenBank/DDBJ databases">
        <title>Insight into the functional genes involving in sulfur oxidation in Pearl River water.</title>
        <authorList>
            <person name="Luo J."/>
            <person name="Tan X."/>
            <person name="Lin W."/>
        </authorList>
    </citation>
    <scope>NUCLEOTIDE SEQUENCE [LARGE SCALE GENOMIC DNA]</scope>
    <source>
        <strain evidence="8 9">LS2</strain>
    </source>
</reference>
<dbReference type="STRING" id="1860122.A9404_09215"/>
<dbReference type="AlphaFoldDB" id="A0A191ZI69"/>
<keyword evidence="6" id="KW-0411">Iron-sulfur</keyword>
<dbReference type="GO" id="GO:0051537">
    <property type="term" value="F:2 iron, 2 sulfur cluster binding"/>
    <property type="evidence" value="ECO:0007669"/>
    <property type="project" value="UniProtKB-KW"/>
</dbReference>
<name>A0A191ZI69_9GAMM</name>
<dbReference type="PROSITE" id="PS00584">
    <property type="entry name" value="PFKB_KINASES_2"/>
    <property type="match status" value="1"/>
</dbReference>
<dbReference type="RefSeq" id="WP_066100612.1">
    <property type="nucleotide sequence ID" value="NZ_CP016027.1"/>
</dbReference>
<protein>
    <recommendedName>
        <fullName evidence="7">Rieske domain-containing protein</fullName>
    </recommendedName>
</protein>
<dbReference type="PANTHER" id="PTHR42774">
    <property type="entry name" value="PHOSPHOTRANSFERASE SYSTEM TRANSPORT PROTEIN"/>
    <property type="match status" value="1"/>
</dbReference>
<sequence>MARILGVGIATLDIINEVDNYPPEDSEVRALAQHRRTGGNVVNMLTVLSQFDHQAHFAGVLTEDADGRLIQEKLERQGIDLSHAERLGYGHAPTSYITLNRATGSRSIVHYRDLPEYTVSPFFKIDLAPFDWLHFEGRNCMDTAAMLAWAKKLHPGKPISLEIEKERPFLEQLFPFPDVVFFSRAFAQGRGFSDPEAFLAEVASWVPQAVVVLGWGAEGAYLRDPAADGVCQHIPSRPVASVVDSVGAGDTLIAGVIHARLSAHNWPEAVTFGARLAERKIAQSGFEDLARTEAETEAPLCRLDDLGPADALGVRPIQGIPSIVIVRTDNRIQAFANVCPHNGSPLSRNARRGYLVERNAGRVLRCDVHNAHFDPQSGLCTKGPCAGHPLQPVAIRIAQDRIYLDGDVTAPQIMNGPVSSS</sequence>
<dbReference type="InterPro" id="IPR036922">
    <property type="entry name" value="Rieske_2Fe-2S_sf"/>
</dbReference>
<evidence type="ECO:0000256" key="6">
    <source>
        <dbReference type="ARBA" id="ARBA00023014"/>
    </source>
</evidence>
<dbReference type="InterPro" id="IPR029056">
    <property type="entry name" value="Ribokinase-like"/>
</dbReference>
<evidence type="ECO:0000256" key="4">
    <source>
        <dbReference type="ARBA" id="ARBA00022777"/>
    </source>
</evidence>
<keyword evidence="2" id="KW-0001">2Fe-2S</keyword>
<dbReference type="InterPro" id="IPR002173">
    <property type="entry name" value="Carboh/pur_kinase_PfkB_CS"/>
</dbReference>
<dbReference type="SUPFAM" id="SSF53613">
    <property type="entry name" value="Ribokinase-like"/>
    <property type="match status" value="1"/>
</dbReference>
<dbReference type="InterPro" id="IPR017941">
    <property type="entry name" value="Rieske_2Fe-2S"/>
</dbReference>
<accession>A0A191ZI69</accession>
<dbReference type="PROSITE" id="PS51296">
    <property type="entry name" value="RIESKE"/>
    <property type="match status" value="1"/>
</dbReference>
<keyword evidence="4" id="KW-0418">Kinase</keyword>
<dbReference type="GO" id="GO:0016301">
    <property type="term" value="F:kinase activity"/>
    <property type="evidence" value="ECO:0007669"/>
    <property type="project" value="UniProtKB-KW"/>
</dbReference>
<keyword evidence="9" id="KW-1185">Reference proteome</keyword>
<evidence type="ECO:0000313" key="9">
    <source>
        <dbReference type="Proteomes" id="UP000078596"/>
    </source>
</evidence>
<dbReference type="PANTHER" id="PTHR42774:SF3">
    <property type="entry name" value="KETOHEXOKINASE"/>
    <property type="match status" value="1"/>
</dbReference>
<dbReference type="KEGG" id="haz:A9404_09215"/>
<dbReference type="EMBL" id="CP016027">
    <property type="protein sequence ID" value="ANJ67543.1"/>
    <property type="molecule type" value="Genomic_DNA"/>
</dbReference>
<dbReference type="GO" id="GO:0046872">
    <property type="term" value="F:metal ion binding"/>
    <property type="evidence" value="ECO:0007669"/>
    <property type="project" value="UniProtKB-KW"/>
</dbReference>
<dbReference type="SUPFAM" id="SSF50022">
    <property type="entry name" value="ISP domain"/>
    <property type="match status" value="1"/>
</dbReference>
<evidence type="ECO:0000256" key="5">
    <source>
        <dbReference type="ARBA" id="ARBA00023004"/>
    </source>
</evidence>
<proteinExistence type="predicted"/>
<dbReference type="InterPro" id="IPR011611">
    <property type="entry name" value="PfkB_dom"/>
</dbReference>
<dbReference type="Proteomes" id="UP000078596">
    <property type="component" value="Chromosome"/>
</dbReference>
<organism evidence="8 9">
    <name type="scientific">Halothiobacillus diazotrophicus</name>
    <dbReference type="NCBI Taxonomy" id="1860122"/>
    <lineage>
        <taxon>Bacteria</taxon>
        <taxon>Pseudomonadati</taxon>
        <taxon>Pseudomonadota</taxon>
        <taxon>Gammaproteobacteria</taxon>
        <taxon>Chromatiales</taxon>
        <taxon>Halothiobacillaceae</taxon>
        <taxon>Halothiobacillus</taxon>
    </lineage>
</organism>
<dbReference type="Pfam" id="PF00355">
    <property type="entry name" value="Rieske"/>
    <property type="match status" value="1"/>
</dbReference>
<evidence type="ECO:0000313" key="8">
    <source>
        <dbReference type="EMBL" id="ANJ67543.1"/>
    </source>
</evidence>
<dbReference type="Pfam" id="PF00294">
    <property type="entry name" value="PfkB"/>
    <property type="match status" value="1"/>
</dbReference>
<dbReference type="CDD" id="cd03467">
    <property type="entry name" value="Rieske"/>
    <property type="match status" value="1"/>
</dbReference>
<evidence type="ECO:0000256" key="2">
    <source>
        <dbReference type="ARBA" id="ARBA00022714"/>
    </source>
</evidence>
<gene>
    <name evidence="8" type="ORF">A9404_09215</name>
</gene>
<keyword evidence="5" id="KW-0408">Iron</keyword>
<evidence type="ECO:0000256" key="1">
    <source>
        <dbReference type="ARBA" id="ARBA00022679"/>
    </source>
</evidence>
<evidence type="ECO:0000256" key="3">
    <source>
        <dbReference type="ARBA" id="ARBA00022723"/>
    </source>
</evidence>
<evidence type="ECO:0000259" key="7">
    <source>
        <dbReference type="PROSITE" id="PS51296"/>
    </source>
</evidence>
<dbReference type="InterPro" id="IPR052562">
    <property type="entry name" value="Ketohexokinase-related"/>
</dbReference>
<feature type="domain" description="Rieske" evidence="7">
    <location>
        <begin position="298"/>
        <end position="404"/>
    </location>
</feature>
<keyword evidence="3" id="KW-0479">Metal-binding</keyword>
<dbReference type="Gene3D" id="3.40.1190.20">
    <property type="match status" value="1"/>
</dbReference>